<organism evidence="1 2">
    <name type="scientific">Protea cynaroides</name>
    <dbReference type="NCBI Taxonomy" id="273540"/>
    <lineage>
        <taxon>Eukaryota</taxon>
        <taxon>Viridiplantae</taxon>
        <taxon>Streptophyta</taxon>
        <taxon>Embryophyta</taxon>
        <taxon>Tracheophyta</taxon>
        <taxon>Spermatophyta</taxon>
        <taxon>Magnoliopsida</taxon>
        <taxon>Proteales</taxon>
        <taxon>Proteaceae</taxon>
        <taxon>Protea</taxon>
    </lineage>
</organism>
<evidence type="ECO:0000313" key="1">
    <source>
        <dbReference type="EMBL" id="KAJ4962732.1"/>
    </source>
</evidence>
<dbReference type="Proteomes" id="UP001141806">
    <property type="component" value="Unassembled WGS sequence"/>
</dbReference>
<sequence length="99" mass="10536">MLLIKYIGVIGRKVLGPDTLLERTGRLCVLSCSSVLKEVVSVSALVPIGIPNASHKEVVEESSPGTVEILASSINLEFGVKPLSSRPNCRDGRRGHGLD</sequence>
<reference evidence="1" key="1">
    <citation type="journal article" date="2023" name="Plant J.">
        <title>The genome of the king protea, Protea cynaroides.</title>
        <authorList>
            <person name="Chang J."/>
            <person name="Duong T.A."/>
            <person name="Schoeman C."/>
            <person name="Ma X."/>
            <person name="Roodt D."/>
            <person name="Barker N."/>
            <person name="Li Z."/>
            <person name="Van de Peer Y."/>
            <person name="Mizrachi E."/>
        </authorList>
    </citation>
    <scope>NUCLEOTIDE SEQUENCE</scope>
    <source>
        <tissue evidence="1">Young leaves</tissue>
    </source>
</reference>
<gene>
    <name evidence="1" type="ORF">NE237_022671</name>
</gene>
<dbReference type="AlphaFoldDB" id="A0A9Q0K4P5"/>
<keyword evidence="2" id="KW-1185">Reference proteome</keyword>
<proteinExistence type="predicted"/>
<dbReference type="EMBL" id="JAMYWD010000008">
    <property type="protein sequence ID" value="KAJ4962732.1"/>
    <property type="molecule type" value="Genomic_DNA"/>
</dbReference>
<name>A0A9Q0K4P5_9MAGN</name>
<evidence type="ECO:0000313" key="2">
    <source>
        <dbReference type="Proteomes" id="UP001141806"/>
    </source>
</evidence>
<protein>
    <submittedName>
        <fullName evidence="1">Uncharacterized protein</fullName>
    </submittedName>
</protein>
<comment type="caution">
    <text evidence="1">The sequence shown here is derived from an EMBL/GenBank/DDBJ whole genome shotgun (WGS) entry which is preliminary data.</text>
</comment>
<accession>A0A9Q0K4P5</accession>